<proteinExistence type="predicted"/>
<dbReference type="Pfam" id="PF10546">
    <property type="entry name" value="P63C"/>
    <property type="match status" value="1"/>
</dbReference>
<evidence type="ECO:0000313" key="3">
    <source>
        <dbReference type="Proteomes" id="UP000247417"/>
    </source>
</evidence>
<dbReference type="STRING" id="940286.GCA_000227565_00314"/>
<evidence type="ECO:0000313" key="2">
    <source>
        <dbReference type="EMBL" id="PYD78087.1"/>
    </source>
</evidence>
<feature type="domain" description="Bacteriophage Mx8 p63 C-terminal" evidence="1">
    <location>
        <begin position="42"/>
        <end position="121"/>
    </location>
</feature>
<dbReference type="Proteomes" id="UP000247417">
    <property type="component" value="Unassembled WGS sequence"/>
</dbReference>
<gene>
    <name evidence="2" type="ORF">CFR80_16975</name>
</gene>
<accession>A0A318QEQ0</accession>
<evidence type="ECO:0000259" key="1">
    <source>
        <dbReference type="Pfam" id="PF10546"/>
    </source>
</evidence>
<dbReference type="AlphaFoldDB" id="A0A318QEQ0"/>
<organism evidence="2 3">
    <name type="scientific">Komagataeibacter oboediens</name>
    <dbReference type="NCBI Taxonomy" id="65958"/>
    <lineage>
        <taxon>Bacteria</taxon>
        <taxon>Pseudomonadati</taxon>
        <taxon>Pseudomonadota</taxon>
        <taxon>Alphaproteobacteria</taxon>
        <taxon>Acetobacterales</taxon>
        <taxon>Acetobacteraceae</taxon>
        <taxon>Komagataeibacter</taxon>
    </lineage>
</organism>
<protein>
    <recommendedName>
        <fullName evidence="1">Bacteriophage Mx8 p63 C-terminal domain-containing protein</fullName>
    </recommendedName>
</protein>
<comment type="caution">
    <text evidence="2">The sequence shown here is derived from an EMBL/GenBank/DDBJ whole genome shotgun (WGS) entry which is preliminary data.</text>
</comment>
<sequence>MVYRADTPVARELAIKLTKAFVELRRKTRLEMPLPEFFRLSLVNDQVRQWQREYPDGFFVDLHRVLGLDRPAIGNHSNCAHFINRYIYKFLFGELGLTAIRDANPADEEHVRAHKHHQVLKAKHMPALRQHIEKVATILSCAISLRQFDDLFNRRFPSVNTQIGFMFGEMPVMAGRLIQEARS</sequence>
<reference evidence="2 3" key="1">
    <citation type="submission" date="2017-07" db="EMBL/GenBank/DDBJ databases">
        <title>A draft genome sequence of Komagataeibacter oboediens LMG 18849.</title>
        <authorList>
            <person name="Skraban J."/>
            <person name="Cleenwerck I."/>
            <person name="Vandamme P."/>
            <person name="Trcek J."/>
        </authorList>
    </citation>
    <scope>NUCLEOTIDE SEQUENCE [LARGE SCALE GENOMIC DNA]</scope>
    <source>
        <strain evidence="2 3">LMG 18849</strain>
    </source>
</reference>
<dbReference type="InterPro" id="IPR018874">
    <property type="entry name" value="Phage_Mx8_p63_C"/>
</dbReference>
<dbReference type="EMBL" id="NKTX01000118">
    <property type="protein sequence ID" value="PYD78087.1"/>
    <property type="molecule type" value="Genomic_DNA"/>
</dbReference>
<name>A0A318QEQ0_9PROT</name>
<dbReference type="OrthoDB" id="4762429at2"/>